<feature type="transmembrane region" description="Helical" evidence="6">
    <location>
        <begin position="1326"/>
        <end position="1348"/>
    </location>
</feature>
<evidence type="ECO:0000256" key="7">
    <source>
        <dbReference type="SAM" id="MobiDB-lite"/>
    </source>
</evidence>
<keyword evidence="4 6" id="KW-1133">Transmembrane helix</keyword>
<feature type="region of interest" description="Disordered" evidence="7">
    <location>
        <begin position="2112"/>
        <end position="2187"/>
    </location>
</feature>
<feature type="region of interest" description="Disordered" evidence="7">
    <location>
        <begin position="339"/>
        <end position="361"/>
    </location>
</feature>
<feature type="region of interest" description="Disordered" evidence="7">
    <location>
        <begin position="276"/>
        <end position="321"/>
    </location>
</feature>
<sequence length="2286" mass="254827">MMDGRRVDEIVNMMDERRVEEIVNMMDGRRVDVLGLRETKWRKSGMSYTIMGSQTLEILRQGVWASLTGGWFYDPHQDIFCNTFHLYIWLFLLCLPFTIYLVVSNFLIGWHSPVITETGTDCVDVIFISKDFTDVDLTDCVDGTEGVLYFPATMFVWGVYCSTIALLFTILKLANLGLHHMYDTSECIEEAQESDRPESERRRMALKGGKTRRDEEGIELQVLGEKRESPVGCSSRNSFVEVHAGTDADSINSSEYPAENAGFKPASSTIDLKVDVHRKNSSESSEESLRPPADQATSSRADSGIETRALNKQPDSAHSTLYKDVQISVDENMIRPSLKKPALRKVSSTDSTEPKETDADKTRIVECSALISSAPRRFSNVSESSYGFLPGTGTLSIMPTGSLELGYMMEAGNGSTVKEKGMVTLVPSGLALFFFHDFWINRMSKGRVPSSSQWRSLVYWKQHNLRHVRRIRSSTLDTCCPPPPPLSPYYSYGGSEIVYPIAEHSDEPGATLRANSDEDETVAGGSRSPLLVRHEDSNQHVMSLSSLEVGAADSSDSLTGSVSSDAKHKSEHVGDILNSSADVPSIMGLDWLFEHTDSEQENLAKETDSGSSSTTLSVDNHEVLKLLPCANGTPLLGTPVEGRCSQGAIPKRRLNTAGRETVDGRMLKCEPERRKLRRPSRKRERELGDLESLDQTLNVIKLEDPLASSSVQPSTLRLGRARLSGTNHSRLTIDKNRQVVARLSGEAASSSGSNTELSSLLPPPAIPLLAAFLASRRDTAPPTTQEAMLAGSHTRHRRLKRSSRTHRSRGVTRDTGQSVSASSVSIAALASVINSGSGTHIATSHDDTTEGAVHCFRDEHGNWLSYTFNEKGMGTANTGVMPLAANGKLLSSLLRQGPSQVDSWDYPCVDLLSNSSMSLNSSDTPASSKIPSNYLPSSVYTLEAVMPPSSHQSPLYILKETMVEHNQAALRPHGDTSTIAPPSSSLGETDTDIIITRNRAFRCVEEPVSRPRHYYKYYLTPCTHIKIHLDRLALLALLDRNLTWGETLLGIFLAIAVAVFGSLLLQMGFFRDIFAFIFCFVIAGCQYSLLKSVQPDASSPTHGFNRVVAFSRPVYFCVCGALILLFDGLQNNSFHTHSTLYGMHFSSKEPVKLARDYLTYLLLLFPVMFSFGFFPQVNTFLMYLLEQVDMHVFGGNATSSLLAATYCVCRSLVAVGFLYGFAYGALVEPKSSQHILFSIFCGLLVGTSYHLSRSASDPSALWSIVKSQLWPPLDLYEDLPPRGGEETKQVSVSNEPKCGEQEKKELVDPLPVKLQYTVHARLKSDLIVCVLVAVFVFGVHCSTVFTVLQPDLNPVLYAVTGVLGFLLHYIFPQLRKQLPWLCLARPVFRSHEHGQFEVRDAARVMWFEKAYVYLCFVERNVLYPVLFIGALTQDSPDVARKLGPLGGSLVVTMCGLKCLRGSFSDTSSQYLVLVFAVLFFQLDYHHSSETFLVDYFVMSVIFSKAYEFLLKVQFVVTYIAPWQITWGSAFHAFAQPFSVPHSAMLFLQAVVSAVLSTPLNPFLGSAIFLASYVRPVKFWERDYNTRRVDHSNTRLSSHLERNLGADDNNLNSIFYEHLTRSLQHSLCGDLVMGRWGPVSQGDCFVLASDYLNCLVHVIELGNGLVTFQMRGLEFRGTYCQQREVEAISEGVEENDGCCCCEPGHLPHMLSMNATFSQRWLAWEVTATKYVLEGYSISDNSAISMLQVFDFRKVLITYYVKSIVFYAVRSPKLEEWLISPTILEALEPTLDKNFVDLDPVFNMNIDEDYDFRASGVTRNSFCNVYLDWIQYCAIKNNKSVDRTKDSMLVSLCFALSLLGRRTLGAASHNTVSSVEFFLYGLHALFKGDFRITCVRDEWIFSDMELLKSVVAPGVRMSLKLHQDHFMSPEEYDDPIALYDAISSHEEKLVISHEGDPVWRNAVLSGTPSLLALRHVLDDGADEYKIIMLNKRYLSFRVIKINRECVRGLWAGQQQELALRNIINSSCDQPIGYPIYVSPLTTSYGETNDQLCGIVGGALSLGIIKATLVKLWTRVRDRCGEGCSSGGSVPQDEGGFCHEGVYAMTAYNIHSGYNHPSHTSGSQTIQAPGRGRGSTNRSSVASAGKHSSSSYVQRKLQEKDRDKGRDNETLEEPVQQRVRGRDNETLEEPVQQRVRIQDPNQVYDAINLGRRIDVVWPDERMRARGGRSHWRDWLPEKGMEGQVVHRWLPAHRDPNRRSHVDRTILLVKIDDKYVPIAESGTQDLGAEV</sequence>
<evidence type="ECO:0000256" key="4">
    <source>
        <dbReference type="ARBA" id="ARBA00022989"/>
    </source>
</evidence>
<evidence type="ECO:0000256" key="3">
    <source>
        <dbReference type="ARBA" id="ARBA00022692"/>
    </source>
</evidence>
<feature type="compositionally biased region" description="Low complexity" evidence="7">
    <location>
        <begin position="2136"/>
        <end position="2148"/>
    </location>
</feature>
<feature type="transmembrane region" description="Helical" evidence="6">
    <location>
        <begin position="421"/>
        <end position="440"/>
    </location>
</feature>
<protein>
    <recommendedName>
        <fullName evidence="6">Pecanex-like protein</fullName>
    </recommendedName>
</protein>
<dbReference type="InterPro" id="IPR039797">
    <property type="entry name" value="Pecanex"/>
</dbReference>
<feature type="transmembrane region" description="Helical" evidence="6">
    <location>
        <begin position="1354"/>
        <end position="1371"/>
    </location>
</feature>
<feature type="transmembrane region" description="Helical" evidence="6">
    <location>
        <begin position="1048"/>
        <end position="1067"/>
    </location>
</feature>
<dbReference type="GO" id="GO:0016020">
    <property type="term" value="C:membrane"/>
    <property type="evidence" value="ECO:0007669"/>
    <property type="project" value="UniProtKB-SubCell"/>
</dbReference>
<evidence type="ECO:0000256" key="6">
    <source>
        <dbReference type="RuleBase" id="RU367089"/>
    </source>
</evidence>
<dbReference type="GO" id="GO:0007029">
    <property type="term" value="P:endoplasmic reticulum organization"/>
    <property type="evidence" value="ECO:0007669"/>
    <property type="project" value="TreeGrafter"/>
</dbReference>
<proteinExistence type="inferred from homology"/>
<feature type="region of interest" description="Disordered" evidence="7">
    <location>
        <begin position="553"/>
        <end position="575"/>
    </location>
</feature>
<evidence type="ECO:0000313" key="9">
    <source>
        <dbReference type="EMBL" id="CAD7402278.1"/>
    </source>
</evidence>
<dbReference type="GO" id="GO:0005783">
    <property type="term" value="C:endoplasmic reticulum"/>
    <property type="evidence" value="ECO:0007669"/>
    <property type="project" value="TreeGrafter"/>
</dbReference>
<dbReference type="EMBL" id="OC318505">
    <property type="protein sequence ID" value="CAD7402278.1"/>
    <property type="molecule type" value="Genomic_DNA"/>
</dbReference>
<keyword evidence="3 6" id="KW-0812">Transmembrane</keyword>
<feature type="compositionally biased region" description="Basic residues" evidence="7">
    <location>
        <begin position="793"/>
        <end position="810"/>
    </location>
</feature>
<dbReference type="PANTHER" id="PTHR12372">
    <property type="entry name" value="PECANEX"/>
    <property type="match status" value="1"/>
</dbReference>
<reference evidence="9" key="1">
    <citation type="submission" date="2020-11" db="EMBL/GenBank/DDBJ databases">
        <authorList>
            <person name="Tran Van P."/>
        </authorList>
    </citation>
    <scope>NUCLEOTIDE SEQUENCE</scope>
</reference>
<dbReference type="InterPro" id="IPR007735">
    <property type="entry name" value="Pecanex_C"/>
</dbReference>
<feature type="compositionally biased region" description="Basic and acidic residues" evidence="7">
    <location>
        <begin position="2153"/>
        <end position="2166"/>
    </location>
</feature>
<feature type="transmembrane region" description="Helical" evidence="6">
    <location>
        <begin position="1110"/>
        <end position="1129"/>
    </location>
</feature>
<feature type="region of interest" description="Disordered" evidence="7">
    <location>
        <begin position="513"/>
        <end position="533"/>
    </location>
</feature>
<feature type="region of interest" description="Disordered" evidence="7">
    <location>
        <begin position="189"/>
        <end position="212"/>
    </location>
</feature>
<organism evidence="9">
    <name type="scientific">Timema cristinae</name>
    <name type="common">Walking stick</name>
    <dbReference type="NCBI Taxonomy" id="61476"/>
    <lineage>
        <taxon>Eukaryota</taxon>
        <taxon>Metazoa</taxon>
        <taxon>Ecdysozoa</taxon>
        <taxon>Arthropoda</taxon>
        <taxon>Hexapoda</taxon>
        <taxon>Insecta</taxon>
        <taxon>Pterygota</taxon>
        <taxon>Neoptera</taxon>
        <taxon>Polyneoptera</taxon>
        <taxon>Phasmatodea</taxon>
        <taxon>Timematodea</taxon>
        <taxon>Timematoidea</taxon>
        <taxon>Timematidae</taxon>
        <taxon>Timema</taxon>
    </lineage>
</organism>
<feature type="region of interest" description="Disordered" evidence="7">
    <location>
        <begin position="779"/>
        <end position="818"/>
    </location>
</feature>
<dbReference type="Pfam" id="PF05041">
    <property type="entry name" value="Pecanex_C"/>
    <property type="match status" value="1"/>
</dbReference>
<name>A0A7R9CU77_TIMCR</name>
<comment type="subcellular location">
    <subcellularLocation>
        <location evidence="1 6">Membrane</location>
        <topology evidence="1 6">Multi-pass membrane protein</topology>
    </subcellularLocation>
</comment>
<feature type="transmembrane region" description="Helical" evidence="6">
    <location>
        <begin position="1073"/>
        <end position="1090"/>
    </location>
</feature>
<feature type="compositionally biased region" description="Low complexity" evidence="7">
    <location>
        <begin position="553"/>
        <end position="564"/>
    </location>
</feature>
<gene>
    <name evidence="9" type="ORF">TCEB3V08_LOCUS6414</name>
</gene>
<feature type="transmembrane region" description="Helical" evidence="6">
    <location>
        <begin position="1234"/>
        <end position="1251"/>
    </location>
</feature>
<feature type="domain" description="Pecanex C-terminal" evidence="8">
    <location>
        <begin position="1840"/>
        <end position="2048"/>
    </location>
</feature>
<evidence type="ECO:0000256" key="2">
    <source>
        <dbReference type="ARBA" id="ARBA00010170"/>
    </source>
</evidence>
<feature type="compositionally biased region" description="Basic and acidic residues" evidence="7">
    <location>
        <begin position="193"/>
        <end position="203"/>
    </location>
</feature>
<evidence type="ECO:0000256" key="1">
    <source>
        <dbReference type="ARBA" id="ARBA00004141"/>
    </source>
</evidence>
<evidence type="ECO:0000259" key="8">
    <source>
        <dbReference type="Pfam" id="PF05041"/>
    </source>
</evidence>
<keyword evidence="5 6" id="KW-0472">Membrane</keyword>
<feature type="compositionally biased region" description="Polar residues" evidence="7">
    <location>
        <begin position="2112"/>
        <end position="2124"/>
    </location>
</feature>
<accession>A0A7R9CU77</accession>
<feature type="transmembrane region" description="Helical" evidence="6">
    <location>
        <begin position="1157"/>
        <end position="1185"/>
    </location>
</feature>
<feature type="transmembrane region" description="Helical" evidence="6">
    <location>
        <begin position="1197"/>
        <end position="1222"/>
    </location>
</feature>
<comment type="similarity">
    <text evidence="2 6">Belongs to the pecanex family.</text>
</comment>
<feature type="transmembrane region" description="Helical" evidence="6">
    <location>
        <begin position="148"/>
        <end position="171"/>
    </location>
</feature>
<dbReference type="PANTHER" id="PTHR12372:SF7">
    <property type="entry name" value="PROTEIN PECANEX"/>
    <property type="match status" value="1"/>
</dbReference>
<feature type="compositionally biased region" description="Basic and acidic residues" evidence="7">
    <location>
        <begin position="352"/>
        <end position="361"/>
    </location>
</feature>
<feature type="transmembrane region" description="Helical" evidence="6">
    <location>
        <begin position="86"/>
        <end position="108"/>
    </location>
</feature>
<feature type="compositionally biased region" description="Basic and acidic residues" evidence="7">
    <location>
        <begin position="565"/>
        <end position="574"/>
    </location>
</feature>
<evidence type="ECO:0000256" key="5">
    <source>
        <dbReference type="ARBA" id="ARBA00023136"/>
    </source>
</evidence>